<dbReference type="Proteomes" id="UP000054217">
    <property type="component" value="Unassembled WGS sequence"/>
</dbReference>
<gene>
    <name evidence="3" type="ORF">M404DRAFT_18680</name>
</gene>
<dbReference type="GO" id="GO:0008270">
    <property type="term" value="F:zinc ion binding"/>
    <property type="evidence" value="ECO:0007669"/>
    <property type="project" value="InterPro"/>
</dbReference>
<dbReference type="SUPFAM" id="SSF57756">
    <property type="entry name" value="Retrovirus zinc finger-like domains"/>
    <property type="match status" value="1"/>
</dbReference>
<proteinExistence type="predicted"/>
<dbReference type="HOGENOM" id="CLU_033743_4_0_1"/>
<dbReference type="EMBL" id="KN831946">
    <property type="protein sequence ID" value="KIO13195.1"/>
    <property type="molecule type" value="Genomic_DNA"/>
</dbReference>
<reference evidence="4" key="2">
    <citation type="submission" date="2015-01" db="EMBL/GenBank/DDBJ databases">
        <title>Evolutionary Origins and Diversification of the Mycorrhizal Mutualists.</title>
        <authorList>
            <consortium name="DOE Joint Genome Institute"/>
            <consortium name="Mycorrhizal Genomics Consortium"/>
            <person name="Kohler A."/>
            <person name="Kuo A."/>
            <person name="Nagy L.G."/>
            <person name="Floudas D."/>
            <person name="Copeland A."/>
            <person name="Barry K.W."/>
            <person name="Cichocki N."/>
            <person name="Veneault-Fourrey C."/>
            <person name="LaButti K."/>
            <person name="Lindquist E.A."/>
            <person name="Lipzen A."/>
            <person name="Lundell T."/>
            <person name="Morin E."/>
            <person name="Murat C."/>
            <person name="Riley R."/>
            <person name="Ohm R."/>
            <person name="Sun H."/>
            <person name="Tunlid A."/>
            <person name="Henrissat B."/>
            <person name="Grigoriev I.V."/>
            <person name="Hibbett D.S."/>
            <person name="Martin F."/>
        </authorList>
    </citation>
    <scope>NUCLEOTIDE SEQUENCE [LARGE SCALE GENOMIC DNA]</scope>
    <source>
        <strain evidence="4">Marx 270</strain>
    </source>
</reference>
<evidence type="ECO:0000313" key="3">
    <source>
        <dbReference type="EMBL" id="KIO13195.1"/>
    </source>
</evidence>
<evidence type="ECO:0000256" key="1">
    <source>
        <dbReference type="ARBA" id="ARBA00022664"/>
    </source>
</evidence>
<feature type="region of interest" description="Disordered" evidence="2">
    <location>
        <begin position="158"/>
        <end position="204"/>
    </location>
</feature>
<dbReference type="InterPro" id="IPR036875">
    <property type="entry name" value="Znf_CCHC_sf"/>
</dbReference>
<reference evidence="3 4" key="1">
    <citation type="submission" date="2014-04" db="EMBL/GenBank/DDBJ databases">
        <authorList>
            <consortium name="DOE Joint Genome Institute"/>
            <person name="Kuo A."/>
            <person name="Kohler A."/>
            <person name="Costa M.D."/>
            <person name="Nagy L.G."/>
            <person name="Floudas D."/>
            <person name="Copeland A."/>
            <person name="Barry K.W."/>
            <person name="Cichocki N."/>
            <person name="Veneault-Fourrey C."/>
            <person name="LaButti K."/>
            <person name="Lindquist E.A."/>
            <person name="Lipzen A."/>
            <person name="Lundell T."/>
            <person name="Morin E."/>
            <person name="Murat C."/>
            <person name="Sun H."/>
            <person name="Tunlid A."/>
            <person name="Henrissat B."/>
            <person name="Grigoriev I.V."/>
            <person name="Hibbett D.S."/>
            <person name="Martin F."/>
            <person name="Nordberg H.P."/>
            <person name="Cantor M.N."/>
            <person name="Hua S.X."/>
        </authorList>
    </citation>
    <scope>NUCLEOTIDE SEQUENCE [LARGE SCALE GENOMIC DNA]</scope>
    <source>
        <strain evidence="3 4">Marx 270</strain>
    </source>
</reference>
<sequence>MALEWFKPDLLGTEDPEDWPYWMDSWKEFIIELQTTFGSQPDHLQMKDNHQVNKYMVEFNWLASQVWGYGDGALHHFFYTSLPDCIKDKVCWVGKPRTLHELHHLAQEIDTCYWECKEEIQWSTSETFLHTPPLTVRQISHHPVVGFTSDFDHCTPQPNPLQLRPKKEPGVLSDFDSRQPSSKPASTSQTGSNTPKLDSSKLGKDGKLTPEECKHCKDNNLCMFCGGTRHFADKCPKKAGKAKAHAVATSEATLASTLGSAPKAKK</sequence>
<keyword evidence="4" id="KW-1185">Reference proteome</keyword>
<evidence type="ECO:0000256" key="2">
    <source>
        <dbReference type="SAM" id="MobiDB-lite"/>
    </source>
</evidence>
<dbReference type="OrthoDB" id="5552562at2759"/>
<protein>
    <recommendedName>
        <fullName evidence="5">CCHC-type domain-containing protein</fullName>
    </recommendedName>
</protein>
<keyword evidence="1" id="KW-0507">mRNA processing</keyword>
<evidence type="ECO:0008006" key="5">
    <source>
        <dbReference type="Google" id="ProtNLM"/>
    </source>
</evidence>
<feature type="compositionally biased region" description="Polar residues" evidence="2">
    <location>
        <begin position="178"/>
        <end position="197"/>
    </location>
</feature>
<name>A0A0C3PGT8_PISTI</name>
<accession>A0A0C3PGT8</accession>
<dbReference type="GO" id="GO:0006397">
    <property type="term" value="P:mRNA processing"/>
    <property type="evidence" value="ECO:0007669"/>
    <property type="project" value="UniProtKB-KW"/>
</dbReference>
<evidence type="ECO:0000313" key="4">
    <source>
        <dbReference type="Proteomes" id="UP000054217"/>
    </source>
</evidence>
<dbReference type="GO" id="GO:0003676">
    <property type="term" value="F:nucleic acid binding"/>
    <property type="evidence" value="ECO:0007669"/>
    <property type="project" value="InterPro"/>
</dbReference>
<dbReference type="AlphaFoldDB" id="A0A0C3PGT8"/>
<dbReference type="InParanoid" id="A0A0C3PGT8"/>
<organism evidence="3 4">
    <name type="scientific">Pisolithus tinctorius Marx 270</name>
    <dbReference type="NCBI Taxonomy" id="870435"/>
    <lineage>
        <taxon>Eukaryota</taxon>
        <taxon>Fungi</taxon>
        <taxon>Dikarya</taxon>
        <taxon>Basidiomycota</taxon>
        <taxon>Agaricomycotina</taxon>
        <taxon>Agaricomycetes</taxon>
        <taxon>Agaricomycetidae</taxon>
        <taxon>Boletales</taxon>
        <taxon>Sclerodermatineae</taxon>
        <taxon>Pisolithaceae</taxon>
        <taxon>Pisolithus</taxon>
    </lineage>
</organism>